<keyword evidence="1" id="KW-0812">Transmembrane</keyword>
<dbReference type="RefSeq" id="WP_108154044.1">
    <property type="nucleotide sequence ID" value="NZ_CP026304.1"/>
</dbReference>
<dbReference type="EMBL" id="CP026304">
    <property type="protein sequence ID" value="AVZ76754.1"/>
    <property type="molecule type" value="Genomic_DNA"/>
</dbReference>
<dbReference type="AlphaFoldDB" id="A0A2R4TCC2"/>
<accession>A0A2R4TCC2</accession>
<evidence type="ECO:0000256" key="1">
    <source>
        <dbReference type="SAM" id="Phobius"/>
    </source>
</evidence>
<reference evidence="2 3" key="1">
    <citation type="submission" date="2018-01" db="EMBL/GenBank/DDBJ databases">
        <title>Complete genome sequence of Streptomyces lunaelactis MM109T, a Ferroverdin A producer isolated from cave moonmilk deposits.</title>
        <authorList>
            <person name="Naome A."/>
            <person name="Martinet L."/>
            <person name="Maciejewska M."/>
            <person name="Anderssen S."/>
            <person name="Adam D."/>
            <person name="Tenconi E."/>
            <person name="Deflandre B."/>
            <person name="Arguelles-Arias A."/>
            <person name="Calusinska M."/>
            <person name="Copieters W."/>
            <person name="Karim L."/>
            <person name="Hanikenne M."/>
            <person name="Baurain D."/>
            <person name="van Wezel G."/>
            <person name="Smargiasso N."/>
            <person name="de Pauw E."/>
            <person name="Delfosse P."/>
            <person name="Rigali S."/>
        </authorList>
    </citation>
    <scope>NUCLEOTIDE SEQUENCE [LARGE SCALE GENOMIC DNA]</scope>
    <source>
        <strain evidence="2 3">MM109</strain>
    </source>
</reference>
<gene>
    <name evidence="2" type="ORF">SLUN_35740</name>
</gene>
<dbReference type="KEGG" id="slk:SLUN_35740"/>
<keyword evidence="3" id="KW-1185">Reference proteome</keyword>
<dbReference type="OrthoDB" id="4199305at2"/>
<name>A0A2R4TCC2_9ACTN</name>
<evidence type="ECO:0000313" key="3">
    <source>
        <dbReference type="Proteomes" id="UP000244201"/>
    </source>
</evidence>
<protein>
    <submittedName>
        <fullName evidence="2">Uncharacterized protein</fullName>
    </submittedName>
</protein>
<sequence length="219" mass="22124">MSWTSGARAARPVGSDPIPGARVTAARAGVFTAASTGLAVTGHHLASGHPVPWRAVLLAAGVLFALVVPVARSLRSLPGVVAATGAAQAGLHLWLARAGAHPAAGGHAMDDHGHPHGAHETWHAGHHGASMTAAHVAAALLVAWLMQRADAACRAVAQRLGHALAGFFVRPAPAGLFLAVPRVLRPVGARGQSPPRNVVVLAHAVVRRGPPSAKPALAV</sequence>
<organism evidence="2 3">
    <name type="scientific">Streptomyces lunaelactis</name>
    <dbReference type="NCBI Taxonomy" id="1535768"/>
    <lineage>
        <taxon>Bacteria</taxon>
        <taxon>Bacillati</taxon>
        <taxon>Actinomycetota</taxon>
        <taxon>Actinomycetes</taxon>
        <taxon>Kitasatosporales</taxon>
        <taxon>Streptomycetaceae</taxon>
        <taxon>Streptomyces</taxon>
    </lineage>
</organism>
<proteinExistence type="predicted"/>
<keyword evidence="1" id="KW-0472">Membrane</keyword>
<feature type="transmembrane region" description="Helical" evidence="1">
    <location>
        <begin position="51"/>
        <end position="71"/>
    </location>
</feature>
<dbReference type="Proteomes" id="UP000244201">
    <property type="component" value="Chromosome"/>
</dbReference>
<keyword evidence="1" id="KW-1133">Transmembrane helix</keyword>
<evidence type="ECO:0000313" key="2">
    <source>
        <dbReference type="EMBL" id="AVZ76754.1"/>
    </source>
</evidence>
<dbReference type="GeneID" id="55660605"/>